<organism evidence="6">
    <name type="scientific">Chromobacterium violaceum</name>
    <dbReference type="NCBI Taxonomy" id="536"/>
    <lineage>
        <taxon>Bacteria</taxon>
        <taxon>Pseudomonadati</taxon>
        <taxon>Pseudomonadota</taxon>
        <taxon>Betaproteobacteria</taxon>
        <taxon>Neisseriales</taxon>
        <taxon>Chromobacteriaceae</taxon>
        <taxon>Chromobacterium</taxon>
    </lineage>
</organism>
<dbReference type="InterPro" id="IPR036691">
    <property type="entry name" value="Endo/exonu/phosph_ase_sf"/>
</dbReference>
<evidence type="ECO:0000259" key="5">
    <source>
        <dbReference type="Pfam" id="PF03372"/>
    </source>
</evidence>
<dbReference type="EMBL" id="AF172851">
    <property type="protein sequence ID" value="AAD51807.1"/>
    <property type="molecule type" value="Genomic_DNA"/>
</dbReference>
<dbReference type="PANTHER" id="PTHR16320:SF23">
    <property type="entry name" value="SPHINGOMYELINASE C 1"/>
    <property type="match status" value="1"/>
</dbReference>
<dbReference type="Pfam" id="PF03372">
    <property type="entry name" value="Exo_endo_phos"/>
    <property type="match status" value="1"/>
</dbReference>
<dbReference type="InterPro" id="IPR038772">
    <property type="entry name" value="Sph/SMPD2-like"/>
</dbReference>
<protein>
    <recommendedName>
        <fullName evidence="5">Endonuclease/exonuclease/phosphatase domain-containing protein</fullName>
    </recommendedName>
</protein>
<dbReference type="GO" id="GO:0004767">
    <property type="term" value="F:sphingomyelin phosphodiesterase activity"/>
    <property type="evidence" value="ECO:0007669"/>
    <property type="project" value="InterPro"/>
</dbReference>
<dbReference type="AlphaFoldDB" id="Q9S3V2"/>
<name>Q9S3V2_CHRVL</name>
<dbReference type="PANTHER" id="PTHR16320">
    <property type="entry name" value="SPHINGOMYELINASE FAMILY MEMBER"/>
    <property type="match status" value="1"/>
</dbReference>
<reference evidence="6" key="1">
    <citation type="journal article" date="2000" name="J. Mol. Microbiol. Biotechnol.">
        <title>Sequence analysis and functional characterization of the violacein biosynthetic pathway from Chromobacterium violaceum.</title>
        <authorList>
            <person name="August P.R."/>
            <person name="Grossman T.H."/>
            <person name="Minor C."/>
            <person name="Draper M.P."/>
            <person name="MacNeil I.A."/>
            <person name="Pemberton J.M."/>
            <person name="Call K.M."/>
            <person name="Holt D."/>
            <person name="Osburne M.S."/>
        </authorList>
    </citation>
    <scope>NUCLEOTIDE SEQUENCE</scope>
</reference>
<sequence length="542" mass="58868">MKAWRFLLCAALSLPAASHAAYPEDLKLATWNAMLLPQALYPNYGQMRRVELMAAAPILQAQDVLVFQELQDNAASDKLLALLRPRFPYQTPVIGRAQQGWDGTEGWNGMKPEDGGVAIASRWPIVEKRQYLFQTPGCSWDGQALKGFAYARIAVNGQFYHVIGTHLQSEDSGCANHADIGVRQAQLREIAAWVQSRHLPVEETVIVAGDMNIDRYKSAEYRAMLDILQAGEPRYAGMPHSFDTAGNGIALERYGARGGDAPEYLDYILTAERPPPARGLAQPGAGRAVAAVDGAVGGGEADLRLRRFQRPLPGAGLRLGRCRDADALAERAAGRLPPDQPAEPGQRPLCPGRRRQRRLAEDRRGGGGRAGALQSVQQLFHARQRLHPFRRIRAAGARRPSRLVLDLVGRRGGQPVRVLHRPGAAQSFRRAAPDQSQPAGRLPAGRRRGVVQGLGARGRLLPDRVGWRQPCRPAVSVAAGVWGWGTIPAADGRIAAVSGLARTIAFRQTPLRDCLAFVSNSPRHALTLGTVSAALSDNMVDE</sequence>
<dbReference type="Gene3D" id="3.60.10.10">
    <property type="entry name" value="Endonuclease/exonuclease/phosphatase"/>
    <property type="match status" value="1"/>
</dbReference>
<dbReference type="InterPro" id="IPR005135">
    <property type="entry name" value="Endo/exonuclease/phosphatase"/>
</dbReference>
<proteinExistence type="predicted"/>
<evidence type="ECO:0000313" key="6">
    <source>
        <dbReference type="EMBL" id="AAD51807.1"/>
    </source>
</evidence>
<feature type="chain" id="PRO_5004336973" description="Endonuclease/exonuclease/phosphatase domain-containing protein" evidence="4">
    <location>
        <begin position="21"/>
        <end position="542"/>
    </location>
</feature>
<dbReference type="SUPFAM" id="SSF56219">
    <property type="entry name" value="DNase I-like"/>
    <property type="match status" value="1"/>
</dbReference>
<accession>Q9S3V2</accession>
<keyword evidence="1 4" id="KW-0732">Signal</keyword>
<dbReference type="NCBIfam" id="TIGR03395">
    <property type="entry name" value="sphingomy"/>
    <property type="match status" value="1"/>
</dbReference>
<dbReference type="InterPro" id="IPR017766">
    <property type="entry name" value="Sphingomyelinase/PLipase_C"/>
</dbReference>
<evidence type="ECO:0000256" key="2">
    <source>
        <dbReference type="ARBA" id="ARBA00022801"/>
    </source>
</evidence>
<feature type="region of interest" description="Disordered" evidence="3">
    <location>
        <begin position="333"/>
        <end position="371"/>
    </location>
</feature>
<evidence type="ECO:0000256" key="1">
    <source>
        <dbReference type="ARBA" id="ARBA00022729"/>
    </source>
</evidence>
<feature type="domain" description="Endonuclease/exonuclease/phosphatase" evidence="5">
    <location>
        <begin position="56"/>
        <end position="272"/>
    </location>
</feature>
<evidence type="ECO:0000256" key="3">
    <source>
        <dbReference type="SAM" id="MobiDB-lite"/>
    </source>
</evidence>
<evidence type="ECO:0000256" key="4">
    <source>
        <dbReference type="SAM" id="SignalP"/>
    </source>
</evidence>
<dbReference type="GO" id="GO:0005576">
    <property type="term" value="C:extracellular region"/>
    <property type="evidence" value="ECO:0007669"/>
    <property type="project" value="InterPro"/>
</dbReference>
<feature type="signal peptide" evidence="4">
    <location>
        <begin position="1"/>
        <end position="20"/>
    </location>
</feature>
<keyword evidence="2" id="KW-0378">Hydrolase</keyword>
<dbReference type="CDD" id="cd09078">
    <property type="entry name" value="nSMase"/>
    <property type="match status" value="1"/>
</dbReference>
<feature type="region of interest" description="Disordered" evidence="3">
    <location>
        <begin position="425"/>
        <end position="444"/>
    </location>
</feature>